<dbReference type="InterPro" id="IPR051055">
    <property type="entry name" value="PIF1_helicase"/>
</dbReference>
<dbReference type="InterPro" id="IPR003593">
    <property type="entry name" value="AAA+_ATPase"/>
</dbReference>
<gene>
    <name evidence="2" type="ORF">QWY31_15185</name>
</gene>
<dbReference type="EMBL" id="JAUHJS010000008">
    <property type="protein sequence ID" value="MDN4166854.1"/>
    <property type="molecule type" value="Genomic_DNA"/>
</dbReference>
<sequence length="431" mass="48747">MPKLIRLTVPEINEERAAVLQAMNNPDIPFVFLTGKAGTGKSTLLRYFMQSLEKKPVLLSPTGVAAVNIKGATIHSFFKLPVRSFTLEDMFPLEEELFKSFDTLIIDEVSMVRSDLMYVIDRSLRSSGDKLNRRIPFGGKKVIVMGDLCQLAPVVRKEDVLFKRFLENARGEYFFDSPLMPSSTLDSFELQTVFRQKDGAFIQALNSIRYGEKSAVTLQFLNQAVHREADESVIRLCTRNADVATRNAQGFEQLKGKAYIFEAEKEGEAPRDLLVPERLELKVGCRVMLCANVMEEGKPYFSNGELGTVRDIDLLRGIVHVKKDNGDEVDVRRFAYKNLSYDIDKKTGSLEQSEKGSLRQYPLKLAYAISIHKSQGVTLERAHIDLGQGCFAHGQLYVALSRIKSFEGLSLERAIRPSDIIMDRRIKELYQ</sequence>
<evidence type="ECO:0000259" key="1">
    <source>
        <dbReference type="SMART" id="SM00382"/>
    </source>
</evidence>
<evidence type="ECO:0000313" key="2">
    <source>
        <dbReference type="EMBL" id="MDN4166854.1"/>
    </source>
</evidence>
<dbReference type="InterPro" id="IPR010285">
    <property type="entry name" value="DNA_helicase_pif1-like_DEAD"/>
</dbReference>
<evidence type="ECO:0000313" key="3">
    <source>
        <dbReference type="Proteomes" id="UP001168552"/>
    </source>
</evidence>
<name>A0ABT8F9D1_9BACT</name>
<dbReference type="PANTHER" id="PTHR47642">
    <property type="entry name" value="ATP-DEPENDENT DNA HELICASE"/>
    <property type="match status" value="1"/>
</dbReference>
<feature type="domain" description="AAA+ ATPase" evidence="1">
    <location>
        <begin position="27"/>
        <end position="325"/>
    </location>
</feature>
<organism evidence="2 3">
    <name type="scientific">Shiella aurantiaca</name>
    <dbReference type="NCBI Taxonomy" id="3058365"/>
    <lineage>
        <taxon>Bacteria</taxon>
        <taxon>Pseudomonadati</taxon>
        <taxon>Bacteroidota</taxon>
        <taxon>Cytophagia</taxon>
        <taxon>Cytophagales</taxon>
        <taxon>Shiellaceae</taxon>
        <taxon>Shiella</taxon>
    </lineage>
</organism>
<dbReference type="Pfam" id="PF05970">
    <property type="entry name" value="PIF1"/>
    <property type="match status" value="1"/>
</dbReference>
<protein>
    <submittedName>
        <fullName evidence="2">AAA family ATPase</fullName>
    </submittedName>
</protein>
<dbReference type="InterPro" id="IPR027417">
    <property type="entry name" value="P-loop_NTPase"/>
</dbReference>
<keyword evidence="3" id="KW-1185">Reference proteome</keyword>
<dbReference type="RefSeq" id="WP_320005390.1">
    <property type="nucleotide sequence ID" value="NZ_JAUHJS010000008.1"/>
</dbReference>
<comment type="caution">
    <text evidence="2">The sequence shown here is derived from an EMBL/GenBank/DDBJ whole genome shotgun (WGS) entry which is preliminary data.</text>
</comment>
<proteinExistence type="predicted"/>
<dbReference type="SUPFAM" id="SSF52540">
    <property type="entry name" value="P-loop containing nucleoside triphosphate hydrolases"/>
    <property type="match status" value="2"/>
</dbReference>
<dbReference type="Proteomes" id="UP001168552">
    <property type="component" value="Unassembled WGS sequence"/>
</dbReference>
<dbReference type="CDD" id="cd18809">
    <property type="entry name" value="SF1_C_RecD"/>
    <property type="match status" value="1"/>
</dbReference>
<dbReference type="SMART" id="SM00382">
    <property type="entry name" value="AAA"/>
    <property type="match status" value="1"/>
</dbReference>
<dbReference type="Gene3D" id="3.40.50.300">
    <property type="entry name" value="P-loop containing nucleotide triphosphate hydrolases"/>
    <property type="match status" value="2"/>
</dbReference>
<reference evidence="2" key="1">
    <citation type="submission" date="2023-06" db="EMBL/GenBank/DDBJ databases">
        <title>Cytophagales bacterium Strain LB-30, isolated from soil.</title>
        <authorList>
            <person name="Liu B."/>
        </authorList>
    </citation>
    <scope>NUCLEOTIDE SEQUENCE</scope>
    <source>
        <strain evidence="2">LB-30</strain>
    </source>
</reference>
<accession>A0ABT8F9D1</accession>